<name>A0A2P6NFX6_9EUKA</name>
<evidence type="ECO:0000313" key="3">
    <source>
        <dbReference type="Proteomes" id="UP000241769"/>
    </source>
</evidence>
<feature type="region of interest" description="Disordered" evidence="1">
    <location>
        <begin position="1"/>
        <end position="60"/>
    </location>
</feature>
<dbReference type="Proteomes" id="UP000241769">
    <property type="component" value="Unassembled WGS sequence"/>
</dbReference>
<organism evidence="2 3">
    <name type="scientific">Planoprotostelium fungivorum</name>
    <dbReference type="NCBI Taxonomy" id="1890364"/>
    <lineage>
        <taxon>Eukaryota</taxon>
        <taxon>Amoebozoa</taxon>
        <taxon>Evosea</taxon>
        <taxon>Variosea</taxon>
        <taxon>Cavosteliida</taxon>
        <taxon>Cavosteliaceae</taxon>
        <taxon>Planoprotostelium</taxon>
    </lineage>
</organism>
<comment type="caution">
    <text evidence="2">The sequence shown here is derived from an EMBL/GenBank/DDBJ whole genome shotgun (WGS) entry which is preliminary data.</text>
</comment>
<feature type="compositionally biased region" description="Polar residues" evidence="1">
    <location>
        <begin position="41"/>
        <end position="52"/>
    </location>
</feature>
<evidence type="ECO:0000256" key="1">
    <source>
        <dbReference type="SAM" id="MobiDB-lite"/>
    </source>
</evidence>
<accession>A0A2P6NFX6</accession>
<dbReference type="AlphaFoldDB" id="A0A2P6NFX6"/>
<evidence type="ECO:0000313" key="2">
    <source>
        <dbReference type="EMBL" id="PRP82854.1"/>
    </source>
</evidence>
<sequence length="198" mass="21902">MGTGCVRAAAVAPSEEPERRISAPPPYAAPNEDSEKENPPRKSQSTVRSVSTPELVPDKELQRRELINSINARSLNRSISAGVAVQKRPVTASSGSTSSCGFVSKEQTKRVDILDEMLNSNMQQLSSADLQRDREMMMDTPLRSDLSTQFNLPEASMIDDKNIDEKPMELKIQRNQLTIQKISKTDVDSLQQEDVEAA</sequence>
<protein>
    <submittedName>
        <fullName evidence="2">Uncharacterized protein</fullName>
    </submittedName>
</protein>
<keyword evidence="3" id="KW-1185">Reference proteome</keyword>
<reference evidence="2 3" key="1">
    <citation type="journal article" date="2018" name="Genome Biol. Evol.">
        <title>Multiple Roots of Fruiting Body Formation in Amoebozoa.</title>
        <authorList>
            <person name="Hillmann F."/>
            <person name="Forbes G."/>
            <person name="Novohradska S."/>
            <person name="Ferling I."/>
            <person name="Riege K."/>
            <person name="Groth M."/>
            <person name="Westermann M."/>
            <person name="Marz M."/>
            <person name="Spaller T."/>
            <person name="Winckler T."/>
            <person name="Schaap P."/>
            <person name="Glockner G."/>
        </authorList>
    </citation>
    <scope>NUCLEOTIDE SEQUENCE [LARGE SCALE GENOMIC DNA]</scope>
    <source>
        <strain evidence="2 3">Jena</strain>
    </source>
</reference>
<proteinExistence type="predicted"/>
<dbReference type="InParanoid" id="A0A2P6NFX6"/>
<dbReference type="EMBL" id="MDYQ01000094">
    <property type="protein sequence ID" value="PRP82854.1"/>
    <property type="molecule type" value="Genomic_DNA"/>
</dbReference>
<gene>
    <name evidence="2" type="ORF">PROFUN_04717</name>
</gene>